<accession>A0A1H9TB39</accession>
<name>A0A1H9TB39_9CORY</name>
<evidence type="ECO:0000313" key="1">
    <source>
        <dbReference type="EMBL" id="SER94530.1"/>
    </source>
</evidence>
<protein>
    <submittedName>
        <fullName evidence="1">Uncharacterized protein</fullName>
    </submittedName>
</protein>
<organism evidence="1 2">
    <name type="scientific">Corynebacterium cystitidis DSM 20524</name>
    <dbReference type="NCBI Taxonomy" id="1121357"/>
    <lineage>
        <taxon>Bacteria</taxon>
        <taxon>Bacillati</taxon>
        <taxon>Actinomycetota</taxon>
        <taxon>Actinomycetes</taxon>
        <taxon>Mycobacteriales</taxon>
        <taxon>Corynebacteriaceae</taxon>
        <taxon>Corynebacterium</taxon>
    </lineage>
</organism>
<reference evidence="2" key="1">
    <citation type="submission" date="2016-10" db="EMBL/GenBank/DDBJ databases">
        <authorList>
            <person name="Varghese N."/>
            <person name="Submissions S."/>
        </authorList>
    </citation>
    <scope>NUCLEOTIDE SEQUENCE [LARGE SCALE GENOMIC DNA]</scope>
    <source>
        <strain evidence="2">DSM 20524</strain>
    </source>
</reference>
<evidence type="ECO:0000313" key="2">
    <source>
        <dbReference type="Proteomes" id="UP000198929"/>
    </source>
</evidence>
<proteinExistence type="predicted"/>
<dbReference type="Proteomes" id="UP000198929">
    <property type="component" value="Unassembled WGS sequence"/>
</dbReference>
<sequence length="105" mass="12087">MSDGILTRTFRPPFFVPDSLDDLKGPATGTLEIPHSIIWARQENEVVNLSDEVHVRGVYREILGSARPDDVVSLVNKELLVRLWPVTFDRLITRSWEEKFPELRS</sequence>
<dbReference type="EMBL" id="FOGQ01000005">
    <property type="protein sequence ID" value="SER94530.1"/>
    <property type="molecule type" value="Genomic_DNA"/>
</dbReference>
<dbReference type="AlphaFoldDB" id="A0A1H9TB39"/>
<gene>
    <name evidence="1" type="ORF">SAMN05661109_01399</name>
</gene>
<dbReference type="RefSeq" id="WP_092258219.1">
    <property type="nucleotide sequence ID" value="NZ_CP047199.1"/>
</dbReference>
<dbReference type="STRING" id="1121357.SAMN05661109_01399"/>
<keyword evidence="2" id="KW-1185">Reference proteome</keyword>